<evidence type="ECO:0000313" key="1">
    <source>
        <dbReference type="EMBL" id="KAF6232685.1"/>
    </source>
</evidence>
<gene>
    <name evidence="1" type="ORF">HO173_009124</name>
</gene>
<dbReference type="EMBL" id="JACCJC010000046">
    <property type="protein sequence ID" value="KAF6232685.1"/>
    <property type="molecule type" value="Genomic_DNA"/>
</dbReference>
<protein>
    <submittedName>
        <fullName evidence="1">Uncharacterized protein</fullName>
    </submittedName>
</protein>
<name>A0A8H6L250_9LECA</name>
<dbReference type="AlphaFoldDB" id="A0A8H6L250"/>
<proteinExistence type="predicted"/>
<keyword evidence="2" id="KW-1185">Reference proteome</keyword>
<evidence type="ECO:0000313" key="2">
    <source>
        <dbReference type="Proteomes" id="UP000578531"/>
    </source>
</evidence>
<sequence length="88" mass="9792">MRLQGNRDIFADRDRLQAWPLENYPVGDVGLDAGLKMERIRMRSNGSVQDFITRFVTVVPDLSGNDAAVCHAFRKKLTAGDRGPHPPG</sequence>
<reference evidence="1 2" key="1">
    <citation type="journal article" date="2020" name="Genomics">
        <title>Complete, high-quality genomes from long-read metagenomic sequencing of two wolf lichen thalli reveals enigmatic genome architecture.</title>
        <authorList>
            <person name="McKenzie S.K."/>
            <person name="Walston R.F."/>
            <person name="Allen J.L."/>
        </authorList>
    </citation>
    <scope>NUCLEOTIDE SEQUENCE [LARGE SCALE GENOMIC DNA]</scope>
    <source>
        <strain evidence="1">WasteWater2</strain>
    </source>
</reference>
<comment type="caution">
    <text evidence="1">The sequence shown here is derived from an EMBL/GenBank/DDBJ whole genome shotgun (WGS) entry which is preliminary data.</text>
</comment>
<dbReference type="RefSeq" id="XP_037162111.1">
    <property type="nucleotide sequence ID" value="XM_037311017.1"/>
</dbReference>
<dbReference type="GeneID" id="59290776"/>
<dbReference type="OrthoDB" id="5426354at2759"/>
<accession>A0A8H6L250</accession>
<organism evidence="1 2">
    <name type="scientific">Letharia columbiana</name>
    <dbReference type="NCBI Taxonomy" id="112416"/>
    <lineage>
        <taxon>Eukaryota</taxon>
        <taxon>Fungi</taxon>
        <taxon>Dikarya</taxon>
        <taxon>Ascomycota</taxon>
        <taxon>Pezizomycotina</taxon>
        <taxon>Lecanoromycetes</taxon>
        <taxon>OSLEUM clade</taxon>
        <taxon>Lecanoromycetidae</taxon>
        <taxon>Lecanorales</taxon>
        <taxon>Lecanorineae</taxon>
        <taxon>Parmeliaceae</taxon>
        <taxon>Letharia</taxon>
    </lineage>
</organism>
<dbReference type="Proteomes" id="UP000578531">
    <property type="component" value="Unassembled WGS sequence"/>
</dbReference>